<keyword evidence="9" id="KW-1185">Reference proteome</keyword>
<comment type="subcellular location">
    <subcellularLocation>
        <location evidence="1">Membrane</location>
        <topology evidence="1">Lipid-anchor</topology>
    </subcellularLocation>
</comment>
<evidence type="ECO:0000313" key="8">
    <source>
        <dbReference type="EMBL" id="AKK04938.1"/>
    </source>
</evidence>
<evidence type="ECO:0000256" key="1">
    <source>
        <dbReference type="ARBA" id="ARBA00004635"/>
    </source>
</evidence>
<sequence>MTHRTNRLIAAVAAAALAATGLAACSNSDSGTDASGSSTTIRIGTTDSTKKAWQAFEEIAAKNGITLDITNFSDYSTPNIALSQDQIDVNLFQHLKFLAEYNVGNNADLTPVAATEIVPLALFWKDHDSLDGIEGESVAVPNDPSNLGRAINVLVQAKLITLKPEAEGLVTPTEADIDTEKSKVTITAVDAAQTTVAYGEGKPAIINNSFLDRAGIDPKLSVFQDDPESKEAEPYINAFVVKAEDKDDPNIAKLGELWHSKEVQDAIAEDSKGTSVAVQRTQAELQEILDRLEEQTK</sequence>
<reference evidence="9" key="2">
    <citation type="submission" date="2015-05" db="EMBL/GenBank/DDBJ databases">
        <title>Complete genome sequence of Corynebacterium mustelae DSM 45274, isolated from various tissues of a male ferret with lethal sepsis.</title>
        <authorList>
            <person name="Ruckert C."/>
            <person name="Albersmeier A."/>
            <person name="Winkler A."/>
            <person name="Tauch A."/>
        </authorList>
    </citation>
    <scope>NUCLEOTIDE SEQUENCE [LARGE SCALE GENOMIC DNA]</scope>
    <source>
        <strain evidence="9">DSM 45274</strain>
    </source>
</reference>
<evidence type="ECO:0000256" key="7">
    <source>
        <dbReference type="SAM" id="SignalP"/>
    </source>
</evidence>
<dbReference type="PANTHER" id="PTHR30429:SF3">
    <property type="entry name" value="LIPOPROTEIN"/>
    <property type="match status" value="1"/>
</dbReference>
<name>A0A0G3GZF2_9CORY</name>
<evidence type="ECO:0000256" key="6">
    <source>
        <dbReference type="ARBA" id="ARBA00023288"/>
    </source>
</evidence>
<dbReference type="OrthoDB" id="9812878at2"/>
<dbReference type="KEGG" id="cmv:CMUST_02970"/>
<evidence type="ECO:0000256" key="4">
    <source>
        <dbReference type="ARBA" id="ARBA00023136"/>
    </source>
</evidence>
<keyword evidence="5" id="KW-0564">Palmitate</keyword>
<feature type="chain" id="PRO_5039440660" evidence="7">
    <location>
        <begin position="24"/>
        <end position="297"/>
    </location>
</feature>
<dbReference type="SUPFAM" id="SSF53850">
    <property type="entry name" value="Periplasmic binding protein-like II"/>
    <property type="match status" value="1"/>
</dbReference>
<evidence type="ECO:0000313" key="9">
    <source>
        <dbReference type="Proteomes" id="UP000035199"/>
    </source>
</evidence>
<dbReference type="STRING" id="571915.CMUST_02970"/>
<proteinExistence type="inferred from homology"/>
<dbReference type="Gene3D" id="3.40.190.10">
    <property type="entry name" value="Periplasmic binding protein-like II"/>
    <property type="match status" value="2"/>
</dbReference>
<dbReference type="EMBL" id="CP011542">
    <property type="protein sequence ID" value="AKK04938.1"/>
    <property type="molecule type" value="Genomic_DNA"/>
</dbReference>
<feature type="signal peptide" evidence="7">
    <location>
        <begin position="1"/>
        <end position="23"/>
    </location>
</feature>
<dbReference type="Pfam" id="PF03180">
    <property type="entry name" value="Lipoprotein_9"/>
    <property type="match status" value="1"/>
</dbReference>
<keyword evidence="4" id="KW-0472">Membrane</keyword>
<dbReference type="GO" id="GO:0016020">
    <property type="term" value="C:membrane"/>
    <property type="evidence" value="ECO:0007669"/>
    <property type="project" value="UniProtKB-SubCell"/>
</dbReference>
<dbReference type="PROSITE" id="PS51257">
    <property type="entry name" value="PROKAR_LIPOPROTEIN"/>
    <property type="match status" value="1"/>
</dbReference>
<dbReference type="AlphaFoldDB" id="A0A0G3GZF2"/>
<evidence type="ECO:0000256" key="2">
    <source>
        <dbReference type="ARBA" id="ARBA00008973"/>
    </source>
</evidence>
<dbReference type="PANTHER" id="PTHR30429">
    <property type="entry name" value="D-METHIONINE-BINDING LIPOPROTEIN METQ"/>
    <property type="match status" value="1"/>
</dbReference>
<comment type="similarity">
    <text evidence="2">Belongs to the NlpA lipoprotein family.</text>
</comment>
<keyword evidence="6" id="KW-0449">Lipoprotein</keyword>
<evidence type="ECO:0000256" key="3">
    <source>
        <dbReference type="ARBA" id="ARBA00022729"/>
    </source>
</evidence>
<reference evidence="8 9" key="1">
    <citation type="journal article" date="2015" name="Genome Announc.">
        <title>Complete Genome Sequence of the Type Strain Corynebacterium mustelae DSM 45274, Isolated from Various Tissues of a Male Ferret with Lethal Sepsis.</title>
        <authorList>
            <person name="Ruckert C."/>
            <person name="Eimer J."/>
            <person name="Winkler A."/>
            <person name="Tauch A."/>
        </authorList>
    </citation>
    <scope>NUCLEOTIDE SEQUENCE [LARGE SCALE GENOMIC DNA]</scope>
    <source>
        <strain evidence="8 9">DSM 45274</strain>
    </source>
</reference>
<gene>
    <name evidence="8" type="primary">metQ2</name>
    <name evidence="8" type="ORF">CMUST_02970</name>
</gene>
<organism evidence="8 9">
    <name type="scientific">Corynebacterium mustelae</name>
    <dbReference type="NCBI Taxonomy" id="571915"/>
    <lineage>
        <taxon>Bacteria</taxon>
        <taxon>Bacillati</taxon>
        <taxon>Actinomycetota</taxon>
        <taxon>Actinomycetes</taxon>
        <taxon>Mycobacteriales</taxon>
        <taxon>Corynebacteriaceae</taxon>
        <taxon>Corynebacterium</taxon>
    </lineage>
</organism>
<protein>
    <submittedName>
        <fullName evidence="8">ABC-type metal ion transport system, periplasmic component/surface antigen</fullName>
    </submittedName>
</protein>
<dbReference type="Proteomes" id="UP000035199">
    <property type="component" value="Chromosome"/>
</dbReference>
<accession>A0A0G3GZF2</accession>
<keyword evidence="3 7" id="KW-0732">Signal</keyword>
<dbReference type="RefSeq" id="WP_047261257.1">
    <property type="nucleotide sequence ID" value="NZ_CP011542.1"/>
</dbReference>
<dbReference type="PATRIC" id="fig|571915.4.peg.627"/>
<dbReference type="InterPro" id="IPR004872">
    <property type="entry name" value="Lipoprotein_NlpA"/>
</dbReference>
<evidence type="ECO:0000256" key="5">
    <source>
        <dbReference type="ARBA" id="ARBA00023139"/>
    </source>
</evidence>